<dbReference type="EMBL" id="JGZO01000002">
    <property type="protein sequence ID" value="KFI95570.1"/>
    <property type="molecule type" value="Genomic_DNA"/>
</dbReference>
<protein>
    <recommendedName>
        <fullName evidence="5">DUF1778 domain-containing protein</fullName>
    </recommendedName>
</protein>
<dbReference type="Gene3D" id="1.20.5.780">
    <property type="entry name" value="Single helix bin"/>
    <property type="match status" value="1"/>
</dbReference>
<comment type="similarity">
    <text evidence="2">Belongs to the TacA antitoxin family.</text>
</comment>
<dbReference type="PANTHER" id="PTHR35401">
    <property type="entry name" value="COPG FAMILY HELIX-TURN-HELIX PROTEIN-RELATED-RELATED"/>
    <property type="match status" value="1"/>
</dbReference>
<dbReference type="Proteomes" id="UP000029033">
    <property type="component" value="Unassembled WGS sequence"/>
</dbReference>
<sequence length="89" mass="10069">MATASQKTSRLDIRLTDEQRKFIERAAAMKGSTLTQWTAQHLLDAARRDIEDATTLRLETEAFDAFSAALEESVPEAAKELMERDPKWS</sequence>
<dbReference type="InterPro" id="IPR014795">
    <property type="entry name" value="TacA_1-like"/>
</dbReference>
<accession>A0A087DJ70</accession>
<dbReference type="AlphaFoldDB" id="A0A087DJ70"/>
<evidence type="ECO:0008006" key="5">
    <source>
        <dbReference type="Google" id="ProtNLM"/>
    </source>
</evidence>
<dbReference type="OrthoDB" id="3234062at2"/>
<dbReference type="GO" id="GO:0006355">
    <property type="term" value="P:regulation of DNA-templated transcription"/>
    <property type="evidence" value="ECO:0007669"/>
    <property type="project" value="InterPro"/>
</dbReference>
<comment type="caution">
    <text evidence="3">The sequence shown here is derived from an EMBL/GenBank/DDBJ whole genome shotgun (WGS) entry which is preliminary data.</text>
</comment>
<evidence type="ECO:0000313" key="3">
    <source>
        <dbReference type="EMBL" id="KFI95570.1"/>
    </source>
</evidence>
<evidence type="ECO:0000256" key="1">
    <source>
        <dbReference type="ARBA" id="ARBA00022649"/>
    </source>
</evidence>
<dbReference type="GeneID" id="85166742"/>
<proteinExistence type="inferred from homology"/>
<evidence type="ECO:0000256" key="2">
    <source>
        <dbReference type="ARBA" id="ARBA00049988"/>
    </source>
</evidence>
<dbReference type="SUPFAM" id="SSF47598">
    <property type="entry name" value="Ribbon-helix-helix"/>
    <property type="match status" value="1"/>
</dbReference>
<gene>
    <name evidence="3" type="ORF">BSCA_0602</name>
</gene>
<keyword evidence="1" id="KW-1277">Toxin-antitoxin system</keyword>
<organism evidence="3 4">
    <name type="scientific">Bifidobacterium scardovii</name>
    <dbReference type="NCBI Taxonomy" id="158787"/>
    <lineage>
        <taxon>Bacteria</taxon>
        <taxon>Bacillati</taxon>
        <taxon>Actinomycetota</taxon>
        <taxon>Actinomycetes</taxon>
        <taxon>Bifidobacteriales</taxon>
        <taxon>Bifidobacteriaceae</taxon>
        <taxon>Bifidobacterium</taxon>
    </lineage>
</organism>
<keyword evidence="4" id="KW-1185">Reference proteome</keyword>
<dbReference type="InterPro" id="IPR010985">
    <property type="entry name" value="Ribbon_hlx_hlx"/>
</dbReference>
<dbReference type="RefSeq" id="WP_033519434.1">
    <property type="nucleotide sequence ID" value="NZ_CAUPKV010000002.1"/>
</dbReference>
<name>A0A087DJ70_9BIFI</name>
<reference evidence="3 4" key="1">
    <citation type="submission" date="2014-03" db="EMBL/GenBank/DDBJ databases">
        <title>Genomics of Bifidobacteria.</title>
        <authorList>
            <person name="Ventura M."/>
            <person name="Milani C."/>
            <person name="Lugli G.A."/>
        </authorList>
    </citation>
    <scope>NUCLEOTIDE SEQUENCE [LARGE SCALE GENOMIC DNA]</scope>
    <source>
        <strain evidence="3 4">LMG 21589</strain>
    </source>
</reference>
<dbReference type="Pfam" id="PF08681">
    <property type="entry name" value="TacA1"/>
    <property type="match status" value="1"/>
</dbReference>
<evidence type="ECO:0000313" key="4">
    <source>
        <dbReference type="Proteomes" id="UP000029033"/>
    </source>
</evidence>
<dbReference type="STRING" id="158787.BSCA_0602"/>
<dbReference type="eggNOG" id="ENOG5031TGH">
    <property type="taxonomic scope" value="Bacteria"/>
</dbReference>